<feature type="non-terminal residue" evidence="11">
    <location>
        <position position="157"/>
    </location>
</feature>
<dbReference type="GO" id="GO:0042761">
    <property type="term" value="P:very long-chain fatty acid biosynthetic process"/>
    <property type="evidence" value="ECO:0007669"/>
    <property type="project" value="TreeGrafter"/>
</dbReference>
<evidence type="ECO:0000256" key="10">
    <source>
        <dbReference type="RuleBase" id="RU361115"/>
    </source>
</evidence>
<evidence type="ECO:0000256" key="2">
    <source>
        <dbReference type="ARBA" id="ARBA00022516"/>
    </source>
</evidence>
<evidence type="ECO:0000256" key="5">
    <source>
        <dbReference type="ARBA" id="ARBA00022832"/>
    </source>
</evidence>
<evidence type="ECO:0000256" key="4">
    <source>
        <dbReference type="ARBA" id="ARBA00022692"/>
    </source>
</evidence>
<evidence type="ECO:0000256" key="6">
    <source>
        <dbReference type="ARBA" id="ARBA00022989"/>
    </source>
</evidence>
<keyword evidence="9 10" id="KW-0275">Fatty acid biosynthesis</keyword>
<gene>
    <name evidence="11" type="ORF">T265_16087</name>
</gene>
<evidence type="ECO:0000256" key="9">
    <source>
        <dbReference type="ARBA" id="ARBA00023160"/>
    </source>
</evidence>
<dbReference type="CTD" id="20330252"/>
<dbReference type="GO" id="GO:0034625">
    <property type="term" value="P:fatty acid elongation, monounsaturated fatty acid"/>
    <property type="evidence" value="ECO:0007669"/>
    <property type="project" value="TreeGrafter"/>
</dbReference>
<feature type="transmembrane region" description="Helical" evidence="10">
    <location>
        <begin position="53"/>
        <end position="74"/>
    </location>
</feature>
<organism evidence="11 12">
    <name type="scientific">Opisthorchis viverrini</name>
    <name type="common">Southeast Asian liver fluke</name>
    <dbReference type="NCBI Taxonomy" id="6198"/>
    <lineage>
        <taxon>Eukaryota</taxon>
        <taxon>Metazoa</taxon>
        <taxon>Spiralia</taxon>
        <taxon>Lophotrochozoa</taxon>
        <taxon>Platyhelminthes</taxon>
        <taxon>Trematoda</taxon>
        <taxon>Digenea</taxon>
        <taxon>Opisthorchiida</taxon>
        <taxon>Opisthorchiata</taxon>
        <taxon>Opisthorchiidae</taxon>
        <taxon>Opisthorchis</taxon>
    </lineage>
</organism>
<feature type="transmembrane region" description="Helical" evidence="10">
    <location>
        <begin position="134"/>
        <end position="152"/>
    </location>
</feature>
<keyword evidence="8 10" id="KW-0472">Membrane</keyword>
<comment type="caution">
    <text evidence="10">Lacks conserved residue(s) required for the propagation of feature annotation.</text>
</comment>
<keyword evidence="12" id="KW-1185">Reference proteome</keyword>
<comment type="similarity">
    <text evidence="10">Belongs to the ELO family.</text>
</comment>
<dbReference type="GeneID" id="20330252"/>
<dbReference type="InterPro" id="IPR002076">
    <property type="entry name" value="ELO_fam"/>
</dbReference>
<evidence type="ECO:0000256" key="8">
    <source>
        <dbReference type="ARBA" id="ARBA00023136"/>
    </source>
</evidence>
<feature type="transmembrane region" description="Helical" evidence="10">
    <location>
        <begin position="24"/>
        <end position="41"/>
    </location>
</feature>
<dbReference type="InterPro" id="IPR030457">
    <property type="entry name" value="ELO_CS"/>
</dbReference>
<keyword evidence="3 10" id="KW-0808">Transferase</keyword>
<dbReference type="Proteomes" id="UP000054324">
    <property type="component" value="Unassembled WGS sequence"/>
</dbReference>
<proteinExistence type="inferred from homology"/>
<dbReference type="STRING" id="6198.A0A074YUC6"/>
<keyword evidence="7 10" id="KW-0443">Lipid metabolism</keyword>
<dbReference type="PANTHER" id="PTHR11157:SF69">
    <property type="entry name" value="ELONGATION OF VERY LONG CHAIN FATTY ACIDS PROTEIN 7"/>
    <property type="match status" value="1"/>
</dbReference>
<dbReference type="GO" id="GO:0019367">
    <property type="term" value="P:fatty acid elongation, saturated fatty acid"/>
    <property type="evidence" value="ECO:0007669"/>
    <property type="project" value="TreeGrafter"/>
</dbReference>
<reference evidence="11 12" key="1">
    <citation type="submission" date="2013-11" db="EMBL/GenBank/DDBJ databases">
        <title>Opisthorchis viverrini - life in the bile duct.</title>
        <authorList>
            <person name="Young N.D."/>
            <person name="Nagarajan N."/>
            <person name="Lin S.J."/>
            <person name="Korhonen P.K."/>
            <person name="Jex A.R."/>
            <person name="Hall R.S."/>
            <person name="Safavi-Hemami H."/>
            <person name="Kaewkong W."/>
            <person name="Bertrand D."/>
            <person name="Gao S."/>
            <person name="Seet Q."/>
            <person name="Wongkham S."/>
            <person name="Teh B.T."/>
            <person name="Wongkham C."/>
            <person name="Intapan P.M."/>
            <person name="Maleewong W."/>
            <person name="Yang X."/>
            <person name="Hu M."/>
            <person name="Wang Z."/>
            <person name="Hofmann A."/>
            <person name="Sternberg P.W."/>
            <person name="Tan P."/>
            <person name="Wang J."/>
            <person name="Gasser R.B."/>
        </authorList>
    </citation>
    <scope>NUCLEOTIDE SEQUENCE [LARGE SCALE GENOMIC DNA]</scope>
</reference>
<dbReference type="GO" id="GO:0034626">
    <property type="term" value="P:fatty acid elongation, polyunsaturated fatty acid"/>
    <property type="evidence" value="ECO:0007669"/>
    <property type="project" value="TreeGrafter"/>
</dbReference>
<dbReference type="AlphaFoldDB" id="A0A074YUC6"/>
<dbReference type="GO" id="GO:0030148">
    <property type="term" value="P:sphingolipid biosynthetic process"/>
    <property type="evidence" value="ECO:0007669"/>
    <property type="project" value="TreeGrafter"/>
</dbReference>
<dbReference type="EC" id="2.3.1.199" evidence="10"/>
<dbReference type="PROSITE" id="PS01188">
    <property type="entry name" value="ELO"/>
    <property type="match status" value="1"/>
</dbReference>
<dbReference type="GO" id="GO:0009922">
    <property type="term" value="F:fatty acid elongase activity"/>
    <property type="evidence" value="ECO:0007669"/>
    <property type="project" value="UniProtKB-EC"/>
</dbReference>
<name>A0A074YUC6_OPIVI</name>
<comment type="subcellular location">
    <subcellularLocation>
        <location evidence="1">Membrane</location>
        <topology evidence="1">Multi-pass membrane protein</topology>
    </subcellularLocation>
</comment>
<protein>
    <recommendedName>
        <fullName evidence="10">Elongation of very long chain fatty acids protein</fullName>
        <ecNumber evidence="10">2.3.1.199</ecNumber>
    </recommendedName>
    <alternativeName>
        <fullName evidence="10">Very-long-chain 3-oxoacyl-CoA synthase</fullName>
    </alternativeName>
</protein>
<keyword evidence="6 10" id="KW-1133">Transmembrane helix</keyword>
<dbReference type="GO" id="GO:0005789">
    <property type="term" value="C:endoplasmic reticulum membrane"/>
    <property type="evidence" value="ECO:0007669"/>
    <property type="project" value="TreeGrafter"/>
</dbReference>
<keyword evidence="5 10" id="KW-0276">Fatty acid metabolism</keyword>
<comment type="catalytic activity">
    <reaction evidence="10">
        <text>a very-long-chain acyl-CoA + malonyl-CoA + H(+) = a very-long-chain 3-oxoacyl-CoA + CO2 + CoA</text>
        <dbReference type="Rhea" id="RHEA:32727"/>
        <dbReference type="ChEBI" id="CHEBI:15378"/>
        <dbReference type="ChEBI" id="CHEBI:16526"/>
        <dbReference type="ChEBI" id="CHEBI:57287"/>
        <dbReference type="ChEBI" id="CHEBI:57384"/>
        <dbReference type="ChEBI" id="CHEBI:90725"/>
        <dbReference type="ChEBI" id="CHEBI:90736"/>
        <dbReference type="EC" id="2.3.1.199"/>
    </reaction>
</comment>
<evidence type="ECO:0000256" key="3">
    <source>
        <dbReference type="ARBA" id="ARBA00022679"/>
    </source>
</evidence>
<sequence length="157" mass="18633">MQFTDFLPKGDPRVDGWPLMDNPLPTFIIVCAYLVIVVWWGQKFMARRPNGFSLRPILLAYNFFMVLFSGWLWYEFCASGWFGGGYTLGCQPVDRSRRPRAYRMVRVCYFFFISKLIELLDTAFFIARRKFDQVSFLHVFHHGIMPVSWWFGVKYVP</sequence>
<dbReference type="EMBL" id="KL601867">
    <property type="protein sequence ID" value="KER18396.1"/>
    <property type="molecule type" value="Genomic_DNA"/>
</dbReference>
<accession>A0A074YUC6</accession>
<keyword evidence="2 10" id="KW-0444">Lipid biosynthesis</keyword>
<dbReference type="PANTHER" id="PTHR11157">
    <property type="entry name" value="FATTY ACID ACYL TRANSFERASE-RELATED"/>
    <property type="match status" value="1"/>
</dbReference>
<dbReference type="OrthoDB" id="434092at2759"/>
<evidence type="ECO:0000313" key="11">
    <source>
        <dbReference type="EMBL" id="KER18396.1"/>
    </source>
</evidence>
<dbReference type="RefSeq" id="XP_009177857.1">
    <property type="nucleotide sequence ID" value="XM_009179593.1"/>
</dbReference>
<feature type="transmembrane region" description="Helical" evidence="10">
    <location>
        <begin position="104"/>
        <end position="127"/>
    </location>
</feature>
<keyword evidence="4 10" id="KW-0812">Transmembrane</keyword>
<dbReference type="KEGG" id="ovi:T265_16087"/>
<dbReference type="Pfam" id="PF01151">
    <property type="entry name" value="ELO"/>
    <property type="match status" value="1"/>
</dbReference>
<evidence type="ECO:0000313" key="12">
    <source>
        <dbReference type="Proteomes" id="UP000054324"/>
    </source>
</evidence>
<evidence type="ECO:0000256" key="1">
    <source>
        <dbReference type="ARBA" id="ARBA00004141"/>
    </source>
</evidence>
<evidence type="ECO:0000256" key="7">
    <source>
        <dbReference type="ARBA" id="ARBA00023098"/>
    </source>
</evidence>